<dbReference type="RefSeq" id="WP_090689880.1">
    <property type="nucleotide sequence ID" value="NZ_CADERL010000021.1"/>
</dbReference>
<dbReference type="InterPro" id="IPR040953">
    <property type="entry name" value="DUF5594"/>
</dbReference>
<protein>
    <recommendedName>
        <fullName evidence="1">DUF5594 domain-containing protein</fullName>
    </recommendedName>
</protein>
<evidence type="ECO:0000313" key="3">
    <source>
        <dbReference type="Proteomes" id="UP000199706"/>
    </source>
</evidence>
<gene>
    <name evidence="2" type="ORF">SAMN05216466_11692</name>
</gene>
<dbReference type="OrthoDB" id="8964768at2"/>
<dbReference type="EMBL" id="FNCJ01000016">
    <property type="protein sequence ID" value="SDI04245.1"/>
    <property type="molecule type" value="Genomic_DNA"/>
</dbReference>
<name>A0A1G8HCG8_9BURK</name>
<dbReference type="AlphaFoldDB" id="A0A1G8HCG8"/>
<dbReference type="Proteomes" id="UP000199706">
    <property type="component" value="Unassembled WGS sequence"/>
</dbReference>
<reference evidence="2 3" key="1">
    <citation type="submission" date="2016-10" db="EMBL/GenBank/DDBJ databases">
        <authorList>
            <person name="de Groot N.N."/>
        </authorList>
    </citation>
    <scope>NUCLEOTIDE SEQUENCE [LARGE SCALE GENOMIC DNA]</scope>
    <source>
        <strain evidence="2 3">LMG 2247</strain>
    </source>
</reference>
<evidence type="ECO:0000313" key="2">
    <source>
        <dbReference type="EMBL" id="SDI04245.1"/>
    </source>
</evidence>
<dbReference type="Pfam" id="PF18057">
    <property type="entry name" value="DUF5594"/>
    <property type="match status" value="1"/>
</dbReference>
<proteinExistence type="predicted"/>
<evidence type="ECO:0000259" key="1">
    <source>
        <dbReference type="Pfam" id="PF18057"/>
    </source>
</evidence>
<accession>A0A1G8HCG8</accession>
<sequence length="126" mass="14232">MHPETVARFEREFAPRIAATIAGLFDTGVHAEVVPFGGHGHPTCVKVWAEPIEALRHYPHELNLHLTWDSDEIERLMGEDGEARFASYLNAIPRKLDAWRYAREVDFRSHTQAEPEVLLGGLDFGA</sequence>
<feature type="domain" description="DUF5594" evidence="1">
    <location>
        <begin position="2"/>
        <end position="124"/>
    </location>
</feature>
<organism evidence="2 3">
    <name type="scientific">Paraburkholderia phenazinium</name>
    <dbReference type="NCBI Taxonomy" id="60549"/>
    <lineage>
        <taxon>Bacteria</taxon>
        <taxon>Pseudomonadati</taxon>
        <taxon>Pseudomonadota</taxon>
        <taxon>Betaproteobacteria</taxon>
        <taxon>Burkholderiales</taxon>
        <taxon>Burkholderiaceae</taxon>
        <taxon>Paraburkholderia</taxon>
    </lineage>
</organism>